<dbReference type="InterPro" id="IPR012910">
    <property type="entry name" value="Plug_dom"/>
</dbReference>
<evidence type="ECO:0000256" key="10">
    <source>
        <dbReference type="ARBA" id="ARBA00023077"/>
    </source>
</evidence>
<dbReference type="PANTHER" id="PTHR32552">
    <property type="entry name" value="FERRICHROME IRON RECEPTOR-RELATED"/>
    <property type="match status" value="1"/>
</dbReference>
<dbReference type="InterPro" id="IPR039426">
    <property type="entry name" value="TonB-dep_rcpt-like"/>
</dbReference>
<keyword evidence="10 15" id="KW-0798">TonB box</keyword>
<feature type="domain" description="Secretin/TonB short N-terminal" evidence="16">
    <location>
        <begin position="96"/>
        <end position="147"/>
    </location>
</feature>
<protein>
    <submittedName>
        <fullName evidence="17">TonB-dependent siderophore receptor</fullName>
    </submittedName>
</protein>
<evidence type="ECO:0000256" key="6">
    <source>
        <dbReference type="ARBA" id="ARBA00022692"/>
    </source>
</evidence>
<dbReference type="PANTHER" id="PTHR32552:SF68">
    <property type="entry name" value="FERRICHROME OUTER MEMBRANE TRANSPORTER_PHAGE RECEPTOR"/>
    <property type="match status" value="1"/>
</dbReference>
<dbReference type="Gene3D" id="2.170.130.10">
    <property type="entry name" value="TonB-dependent receptor, plug domain"/>
    <property type="match status" value="1"/>
</dbReference>
<keyword evidence="6 14" id="KW-0812">Transmembrane</keyword>
<keyword evidence="11 14" id="KW-0472">Membrane</keyword>
<evidence type="ECO:0000256" key="1">
    <source>
        <dbReference type="ARBA" id="ARBA00004571"/>
    </source>
</evidence>
<keyword evidence="13 14" id="KW-0998">Cell outer membrane</keyword>
<evidence type="ECO:0000259" key="16">
    <source>
        <dbReference type="SMART" id="SM00965"/>
    </source>
</evidence>
<proteinExistence type="inferred from homology"/>
<name>A0ABX4RDB6_9PROT</name>
<keyword evidence="4 14" id="KW-1134">Transmembrane beta strand</keyword>
<accession>A0ABX4RDB6</accession>
<dbReference type="SUPFAM" id="SSF56935">
    <property type="entry name" value="Porins"/>
    <property type="match status" value="1"/>
</dbReference>
<dbReference type="Gene3D" id="3.55.50.30">
    <property type="match status" value="1"/>
</dbReference>
<evidence type="ECO:0000313" key="17">
    <source>
        <dbReference type="EMBL" id="PKR52495.1"/>
    </source>
</evidence>
<keyword evidence="18" id="KW-1185">Reference proteome</keyword>
<dbReference type="PROSITE" id="PS52016">
    <property type="entry name" value="TONB_DEPENDENT_REC_3"/>
    <property type="match status" value="1"/>
</dbReference>
<dbReference type="Proteomes" id="UP000233365">
    <property type="component" value="Unassembled WGS sequence"/>
</dbReference>
<comment type="caution">
    <text evidence="17">The sequence shown here is derived from an EMBL/GenBank/DDBJ whole genome shotgun (WGS) entry which is preliminary data.</text>
</comment>
<evidence type="ECO:0000256" key="4">
    <source>
        <dbReference type="ARBA" id="ARBA00022452"/>
    </source>
</evidence>
<dbReference type="Pfam" id="PF07660">
    <property type="entry name" value="STN"/>
    <property type="match status" value="1"/>
</dbReference>
<keyword evidence="5" id="KW-0410">Iron transport</keyword>
<comment type="similarity">
    <text evidence="2 14 15">Belongs to the TonB-dependent receptor family.</text>
</comment>
<evidence type="ECO:0000256" key="3">
    <source>
        <dbReference type="ARBA" id="ARBA00022448"/>
    </source>
</evidence>
<keyword evidence="12 17" id="KW-0675">Receptor</keyword>
<comment type="subcellular location">
    <subcellularLocation>
        <location evidence="1 14">Cell outer membrane</location>
        <topology evidence="1 14">Multi-pass membrane protein</topology>
    </subcellularLocation>
</comment>
<evidence type="ECO:0000256" key="5">
    <source>
        <dbReference type="ARBA" id="ARBA00022496"/>
    </source>
</evidence>
<dbReference type="InterPro" id="IPR037066">
    <property type="entry name" value="Plug_dom_sf"/>
</dbReference>
<gene>
    <name evidence="17" type="ORF">CU041_02565</name>
</gene>
<organism evidence="17 18">
    <name type="scientific">Thalassospira povalilytica</name>
    <dbReference type="NCBI Taxonomy" id="732237"/>
    <lineage>
        <taxon>Bacteria</taxon>
        <taxon>Pseudomonadati</taxon>
        <taxon>Pseudomonadota</taxon>
        <taxon>Alphaproteobacteria</taxon>
        <taxon>Rhodospirillales</taxon>
        <taxon>Thalassospiraceae</taxon>
        <taxon>Thalassospira</taxon>
    </lineage>
</organism>
<evidence type="ECO:0000256" key="7">
    <source>
        <dbReference type="ARBA" id="ARBA00022729"/>
    </source>
</evidence>
<keyword evidence="3 14" id="KW-0813">Transport</keyword>
<reference evidence="17 18" key="1">
    <citation type="submission" date="2017-11" db="EMBL/GenBank/DDBJ databases">
        <title>Biodiversity and function of Thalassospira species in the particle-attached aromatic-hydrocarbon-degrading consortia from the surface seawater of the China South Sea.</title>
        <authorList>
            <person name="Dong C."/>
            <person name="Liu R."/>
            <person name="Shao Z."/>
        </authorList>
    </citation>
    <scope>NUCLEOTIDE SEQUENCE [LARGE SCALE GENOMIC DNA]</scope>
    <source>
        <strain evidence="17 18">139Z-12</strain>
    </source>
</reference>
<dbReference type="Pfam" id="PF00593">
    <property type="entry name" value="TonB_dep_Rec_b-barrel"/>
    <property type="match status" value="1"/>
</dbReference>
<keyword evidence="7" id="KW-0732">Signal</keyword>
<dbReference type="InterPro" id="IPR036942">
    <property type="entry name" value="Beta-barrel_TonB_sf"/>
</dbReference>
<evidence type="ECO:0000256" key="15">
    <source>
        <dbReference type="RuleBase" id="RU003357"/>
    </source>
</evidence>
<dbReference type="NCBIfam" id="TIGR01783">
    <property type="entry name" value="TonB-siderophor"/>
    <property type="match status" value="1"/>
</dbReference>
<dbReference type="InterPro" id="IPR011662">
    <property type="entry name" value="Secretin/TonB_short_N"/>
</dbReference>
<evidence type="ECO:0000256" key="2">
    <source>
        <dbReference type="ARBA" id="ARBA00009810"/>
    </source>
</evidence>
<evidence type="ECO:0000256" key="14">
    <source>
        <dbReference type="PROSITE-ProRule" id="PRU01360"/>
    </source>
</evidence>
<dbReference type="Pfam" id="PF07715">
    <property type="entry name" value="Plug"/>
    <property type="match status" value="1"/>
</dbReference>
<keyword evidence="8" id="KW-0408">Iron</keyword>
<dbReference type="InterPro" id="IPR010105">
    <property type="entry name" value="TonB_sidphr_rcpt"/>
</dbReference>
<dbReference type="EMBL" id="PGTS01000001">
    <property type="protein sequence ID" value="PKR52495.1"/>
    <property type="molecule type" value="Genomic_DNA"/>
</dbReference>
<dbReference type="InterPro" id="IPR000531">
    <property type="entry name" value="Beta-barrel_TonB"/>
</dbReference>
<dbReference type="SMART" id="SM00965">
    <property type="entry name" value="STN"/>
    <property type="match status" value="1"/>
</dbReference>
<keyword evidence="9" id="KW-0406">Ion transport</keyword>
<evidence type="ECO:0000256" key="9">
    <source>
        <dbReference type="ARBA" id="ARBA00023065"/>
    </source>
</evidence>
<evidence type="ECO:0000256" key="13">
    <source>
        <dbReference type="ARBA" id="ARBA00023237"/>
    </source>
</evidence>
<evidence type="ECO:0000313" key="18">
    <source>
        <dbReference type="Proteomes" id="UP000233365"/>
    </source>
</evidence>
<evidence type="ECO:0000256" key="12">
    <source>
        <dbReference type="ARBA" id="ARBA00023170"/>
    </source>
</evidence>
<dbReference type="Gene3D" id="2.40.170.20">
    <property type="entry name" value="TonB-dependent receptor, beta-barrel domain"/>
    <property type="match status" value="1"/>
</dbReference>
<evidence type="ECO:0000256" key="11">
    <source>
        <dbReference type="ARBA" id="ARBA00023136"/>
    </source>
</evidence>
<evidence type="ECO:0000256" key="8">
    <source>
        <dbReference type="ARBA" id="ARBA00023004"/>
    </source>
</evidence>
<dbReference type="CDD" id="cd01347">
    <property type="entry name" value="ligand_gated_channel"/>
    <property type="match status" value="1"/>
</dbReference>
<sequence length="836" mass="91262">MTIICVTEKLSRMGVCVMQVIKTGKAGLVNGFGHRLAHSVSLVALAAGIVVAGVSTPATAQQNTETQSDTSSAIDFSIPAQDLNQALLTFANQTNLQLFYDVDRVAGLQSTALNGTYSPADALRILLSGSGVSYRFTGKNTVSLTKLETSDSSGANVIDPVYVEANAQDSEDLAHGYVATRSSAGTKTSKALIETAKSISVVSGQEIEDRAVASIEDAVAYTAGVATNNYGYDPRFDQVYVRGYPVHIYGDYRDGLRQMTGVYATFRTEPYSLEQLEIVKGPTAALYGQSTPGGLLNSVTKRPHLGAKNNVYGRFTNTDSYEGGFDYNLGLTENGTWASRFVGMARFGETSNEIQDDRQMFAPTIRWQPNADTDLTIYTLFQHDETDASATLLNLNGAILDYRTSDADYDYQKQDQFQVGYDLTHDLNNAPVTLAQKARFGYFDLEARYLTGGVTGGGWKNSNTEYHRAAQAVEETLWSAQVDNQVITTFETADAKHEVLTGLDLMYSKSDYRFGSSGVLSDYIFYLNDPNRSISGTTPAYTTFDDVTYNQSGIYVQDQIELGNWHLNGGVRFDYAERKRISRLTNKGSTDYNTATTFNLSALYAFDNGISPYVSWGTSFLPSTSQNSEGKMLTPTEGEQYEAGIKFEPVGFDGFFTVSAYRLTEDNVARYAGYSGSIGSYYDSIGKLETRGLEVEGSANVTENLSLVGNLSYNNAKIVKGSYRGNTPLVTPEKTASTWANYTFNEGPLDGWGFGAGVRYTDSSYANYTNTSKNKPYTLLDAAIRYDFAALSNKLEGLTLAINGTNLADNDASICNNGYCYQIEGQTIAATLKYDW</sequence>